<comment type="caution">
    <text evidence="10">The sequence shown here is derived from an EMBL/GenBank/DDBJ whole genome shotgun (WGS) entry which is preliminary data.</text>
</comment>
<accession>A0A9D7K1C2</accession>
<evidence type="ECO:0000256" key="2">
    <source>
        <dbReference type="ARBA" id="ARBA00022617"/>
    </source>
</evidence>
<dbReference type="GO" id="GO:0005886">
    <property type="term" value="C:plasma membrane"/>
    <property type="evidence" value="ECO:0007669"/>
    <property type="project" value="TreeGrafter"/>
</dbReference>
<dbReference type="InterPro" id="IPR005616">
    <property type="entry name" value="CcmH/CycL/Ccl2/NrfF_N"/>
</dbReference>
<sequence>MTAKPFATETCREANPAGQRHKENSPPCAAVFFAVLCALFVSVVNPVFAKEAAPLAADPLTEKRLMAISAELRCLVCQNQTIADSNADLANDFRREIRTMINQGRSDQEILDFMVARYGDFVRYRPPMKGTTILLWLGPGLLLVLGLTVLVRYLRRRNDAISDSKLSPEEQRQIDALLTPSQDSQGNKPQ</sequence>
<dbReference type="CDD" id="cd16378">
    <property type="entry name" value="CcmH_N"/>
    <property type="match status" value="1"/>
</dbReference>
<dbReference type="PANTHER" id="PTHR47870">
    <property type="entry name" value="CYTOCHROME C-TYPE BIOGENESIS PROTEIN CCMH"/>
    <property type="match status" value="1"/>
</dbReference>
<keyword evidence="7" id="KW-0812">Transmembrane</keyword>
<dbReference type="FunFam" id="1.10.8.640:FF:000001">
    <property type="entry name" value="Cytochrome c-type biogenesis protein"/>
    <property type="match status" value="1"/>
</dbReference>
<keyword evidence="3 7" id="KW-0479">Metal-binding</keyword>
<dbReference type="Pfam" id="PF03918">
    <property type="entry name" value="CcmH"/>
    <property type="match status" value="1"/>
</dbReference>
<evidence type="ECO:0000259" key="9">
    <source>
        <dbReference type="Pfam" id="PF03918"/>
    </source>
</evidence>
<feature type="transmembrane region" description="Helical" evidence="7">
    <location>
        <begin position="133"/>
        <end position="154"/>
    </location>
</feature>
<feature type="domain" description="CcmH/CycL/Ccl2/NrfF N-terminal" evidence="9">
    <location>
        <begin position="39"/>
        <end position="178"/>
    </location>
</feature>
<keyword evidence="6 7" id="KW-0408">Iron</keyword>
<comment type="similarity">
    <text evidence="1 7">Belongs to the CcmH/CycL/Ccl2/NrfF family.</text>
</comment>
<dbReference type="GO" id="GO:0017004">
    <property type="term" value="P:cytochrome complex assembly"/>
    <property type="evidence" value="ECO:0007669"/>
    <property type="project" value="UniProtKB-KW"/>
</dbReference>
<feature type="transmembrane region" description="Helical" evidence="7">
    <location>
        <begin position="29"/>
        <end position="49"/>
    </location>
</feature>
<dbReference type="AlphaFoldDB" id="A0A9D7K1C2"/>
<feature type="compositionally biased region" description="Basic and acidic residues" evidence="8">
    <location>
        <begin position="164"/>
        <end position="173"/>
    </location>
</feature>
<gene>
    <name evidence="10" type="ORF">IPL58_11185</name>
</gene>
<keyword evidence="5" id="KW-0201">Cytochrome c-type biogenesis</keyword>
<evidence type="ECO:0000256" key="5">
    <source>
        <dbReference type="ARBA" id="ARBA00022748"/>
    </source>
</evidence>
<evidence type="ECO:0000256" key="7">
    <source>
        <dbReference type="RuleBase" id="RU364112"/>
    </source>
</evidence>
<keyword evidence="7" id="KW-0472">Membrane</keyword>
<comment type="function">
    <text evidence="7">Possible subunit of a heme lyase.</text>
</comment>
<proteinExistence type="inferred from homology"/>
<evidence type="ECO:0000256" key="4">
    <source>
        <dbReference type="ARBA" id="ARBA00022729"/>
    </source>
</evidence>
<name>A0A9D7K1C2_9PROT</name>
<keyword evidence="7" id="KW-1133">Transmembrane helix</keyword>
<keyword evidence="2 7" id="KW-0349">Heme</keyword>
<feature type="region of interest" description="Disordered" evidence="8">
    <location>
        <begin position="1"/>
        <end position="23"/>
    </location>
</feature>
<dbReference type="Gene3D" id="1.10.8.640">
    <property type="entry name" value="Cytochrome C biogenesis protein"/>
    <property type="match status" value="1"/>
</dbReference>
<protein>
    <recommendedName>
        <fullName evidence="7">Cytochrome c-type biogenesis protein</fullName>
    </recommendedName>
</protein>
<feature type="region of interest" description="Disordered" evidence="8">
    <location>
        <begin position="164"/>
        <end position="190"/>
    </location>
</feature>
<keyword evidence="4 7" id="KW-0732">Signal</keyword>
<evidence type="ECO:0000256" key="6">
    <source>
        <dbReference type="ARBA" id="ARBA00023004"/>
    </source>
</evidence>
<evidence type="ECO:0000256" key="8">
    <source>
        <dbReference type="SAM" id="MobiDB-lite"/>
    </source>
</evidence>
<dbReference type="Proteomes" id="UP000886689">
    <property type="component" value="Unassembled WGS sequence"/>
</dbReference>
<evidence type="ECO:0000313" key="10">
    <source>
        <dbReference type="EMBL" id="MBK8524605.1"/>
    </source>
</evidence>
<dbReference type="GO" id="GO:0046872">
    <property type="term" value="F:metal ion binding"/>
    <property type="evidence" value="ECO:0007669"/>
    <property type="project" value="UniProtKB-KW"/>
</dbReference>
<dbReference type="InterPro" id="IPR038297">
    <property type="entry name" value="CcmH/CycL/NrfF/Ccl2_sf"/>
</dbReference>
<dbReference type="PANTHER" id="PTHR47870:SF1">
    <property type="entry name" value="CYTOCHROME C-TYPE BIOGENESIS PROTEIN CCMH"/>
    <property type="match status" value="1"/>
</dbReference>
<organism evidence="10 11">
    <name type="scientific">Candidatus Proximibacter danicus</name>
    <dbReference type="NCBI Taxonomy" id="2954365"/>
    <lineage>
        <taxon>Bacteria</taxon>
        <taxon>Pseudomonadati</taxon>
        <taxon>Pseudomonadota</taxon>
        <taxon>Betaproteobacteria</taxon>
        <taxon>Candidatus Proximibacter</taxon>
    </lineage>
</organism>
<reference evidence="10" key="1">
    <citation type="submission" date="2020-10" db="EMBL/GenBank/DDBJ databases">
        <title>Connecting structure to function with the recovery of over 1000 high-quality activated sludge metagenome-assembled genomes encoding full-length rRNA genes using long-read sequencing.</title>
        <authorList>
            <person name="Singleton C.M."/>
            <person name="Petriglieri F."/>
            <person name="Kristensen J.M."/>
            <person name="Kirkegaard R.H."/>
            <person name="Michaelsen T.Y."/>
            <person name="Andersen M.H."/>
            <person name="Karst S.M."/>
            <person name="Dueholm M.S."/>
            <person name="Nielsen P.H."/>
            <person name="Albertsen M."/>
        </authorList>
    </citation>
    <scope>NUCLEOTIDE SEQUENCE</scope>
    <source>
        <strain evidence="10">Hirt_18-Q3-R61-65_BATAC.395</strain>
    </source>
</reference>
<feature type="compositionally biased region" description="Polar residues" evidence="8">
    <location>
        <begin position="179"/>
        <end position="190"/>
    </location>
</feature>
<dbReference type="InterPro" id="IPR051263">
    <property type="entry name" value="C-type_cytochrome_biogenesis"/>
</dbReference>
<dbReference type="EMBL" id="JADJUC010000012">
    <property type="protein sequence ID" value="MBK8524605.1"/>
    <property type="molecule type" value="Genomic_DNA"/>
</dbReference>
<evidence type="ECO:0000313" key="11">
    <source>
        <dbReference type="Proteomes" id="UP000886689"/>
    </source>
</evidence>
<evidence type="ECO:0000256" key="1">
    <source>
        <dbReference type="ARBA" id="ARBA00010342"/>
    </source>
</evidence>
<evidence type="ECO:0000256" key="3">
    <source>
        <dbReference type="ARBA" id="ARBA00022723"/>
    </source>
</evidence>